<feature type="transmembrane region" description="Helical" evidence="2">
    <location>
        <begin position="1074"/>
        <end position="1100"/>
    </location>
</feature>
<reference evidence="4 5" key="1">
    <citation type="submission" date="2014-06" db="EMBL/GenBank/DDBJ databases">
        <authorList>
            <person name="Swart Estienne"/>
        </authorList>
    </citation>
    <scope>NUCLEOTIDE SEQUENCE [LARGE SCALE GENOMIC DNA]</scope>
    <source>
        <strain evidence="4 5">130c</strain>
    </source>
</reference>
<dbReference type="InParanoid" id="A0A078B0M3"/>
<dbReference type="Proteomes" id="UP000039865">
    <property type="component" value="Unassembled WGS sequence"/>
</dbReference>
<dbReference type="EMBL" id="CCKQ01016212">
    <property type="protein sequence ID" value="CDW88089.1"/>
    <property type="molecule type" value="Genomic_DNA"/>
</dbReference>
<proteinExistence type="predicted"/>
<keyword evidence="2" id="KW-0812">Transmembrane</keyword>
<evidence type="ECO:0000313" key="4">
    <source>
        <dbReference type="EMBL" id="CDW88089.1"/>
    </source>
</evidence>
<feature type="chain" id="PRO_5001729822" evidence="3">
    <location>
        <begin position="33"/>
        <end position="1291"/>
    </location>
</feature>
<organism evidence="4 5">
    <name type="scientific">Stylonychia lemnae</name>
    <name type="common">Ciliate</name>
    <dbReference type="NCBI Taxonomy" id="5949"/>
    <lineage>
        <taxon>Eukaryota</taxon>
        <taxon>Sar</taxon>
        <taxon>Alveolata</taxon>
        <taxon>Ciliophora</taxon>
        <taxon>Intramacronucleata</taxon>
        <taxon>Spirotrichea</taxon>
        <taxon>Stichotrichia</taxon>
        <taxon>Sporadotrichida</taxon>
        <taxon>Oxytrichidae</taxon>
        <taxon>Stylonychinae</taxon>
        <taxon>Stylonychia</taxon>
    </lineage>
</organism>
<name>A0A078B0M3_STYLE</name>
<keyword evidence="3" id="KW-0732">Signal</keyword>
<evidence type="ECO:0000313" key="5">
    <source>
        <dbReference type="Proteomes" id="UP000039865"/>
    </source>
</evidence>
<gene>
    <name evidence="4" type="primary">Contig5217.g5602</name>
    <name evidence="4" type="ORF">STYLEM_17205</name>
</gene>
<keyword evidence="2" id="KW-0472">Membrane</keyword>
<keyword evidence="5" id="KW-1185">Reference proteome</keyword>
<protein>
    <submittedName>
        <fullName evidence="4">Cadg domain containing protein</fullName>
    </submittedName>
</protein>
<evidence type="ECO:0000256" key="1">
    <source>
        <dbReference type="SAM" id="MobiDB-lite"/>
    </source>
</evidence>
<evidence type="ECO:0000256" key="2">
    <source>
        <dbReference type="SAM" id="Phobius"/>
    </source>
</evidence>
<feature type="region of interest" description="Disordered" evidence="1">
    <location>
        <begin position="1181"/>
        <end position="1201"/>
    </location>
</feature>
<feature type="signal peptide" evidence="3">
    <location>
        <begin position="1"/>
        <end position="32"/>
    </location>
</feature>
<feature type="transmembrane region" description="Helical" evidence="2">
    <location>
        <begin position="1134"/>
        <end position="1165"/>
    </location>
</feature>
<keyword evidence="2" id="KW-1133">Transmembrane helix</keyword>
<sequence length="1291" mass="147201">MDPIIKKGAWKLKGISNFFLVLLALEIQIIQCLISSSQQCFMSYPIYFNDDSKDTSVTAFDIDGFQNVAVGGLIDTTKTFISYYKPGNQVQWTFSLQGSLYRYISAVKFKNNLKYSDTVLVVLDKEKNNNQNTLYLIFSTDGTLLFQIKDYGDISGNNEGLLKNLNSNNVLYSSEGKVIAAGSSKLNGQMNMIILQPQNPISQTESILYYQIQSRAYSLVFGQNEQEMILGSFYIDNASMFFLLSKVHVVTSTLSTQWNYGFFYQDLTWLLPYTFTDKITQIIHVLYESTMTYISGCINSQTQNGIDIHAFYLSISGSNSIIENRIVSKISSTETCLQIFSNTPGELYFLNQNVFSKVVILLKASNVLSSGVIDYHIKASSAQRQGYVMSFQDTQACDPIATTSPILASYFIDSDPNLIFTSLAFGQRSDFSLDHINSAFALSSIGLLNLPQSSLCPSTFANKPVSLNIGIESYNYFSQNLKKNGGFFYEITNQFVGDDGCDDSNRVYDIQLSFQNSSLGSQYDFNIDLVSNTTTLNTQSDLLRIEPIQYNFAAPSMTVNLGQFGFWPSDCDIDYEIIQISGPLAIDVIIPVPPSPPVTINRNLISNSRNLQAGAPITADKNIITIFTNNIKAIGTYILQLKSFNLLNPFNWASTEFIVQIGCELKISYLQQTTDYYLRLGQNRIITFQGIKFLSKCSYPIKYESTLVDGSKLPSFIKFNQNKMSYSIFSVNIADVGLYKMKIKAIIQDFNKTYDDSFTWTFNMTADPLSETNQYAPRFETTLAQLNLLVGQSFAYNLPKISLQFSFNPMPEDVGLYQIPITLIDNGYPSMKNFYVLAINVTTMLTVSNLQQQLSQIHVQQEDIDEYYLFNKEFKAKVKNIQADGLMTLQFYHDWTFSEIYNNFSNIKIEILFEPVQEQQARLASWEIIKFQRKILSIQLNFEYPQEISLAERISNYWINQLKQFSKLLTLDWAQIQYSSFSFWSAVNNLQLIVYFPMLKINMPSNAQYFINMLIDLTNFNVFPENEVQAKILSQYIYDLPEDKQQAYLMPEEYSTYGYENILYTSVFSNALKFLAIGVFVCIIAGLLAFMFPIMSLIFLRKNRLNIETKQFQDQFSTLCENINPNRYFSGWAFIYLICGNVCINFLTIIIVILAQIISAIVGFLSKKCKRDKTVQILSTTTMNSNSPQQSSQSISGAKSQEAPTNFTLDLSVLTEQRIRLNPLYKNNLDNRISNVINYNDKQKDLRRLKKRSVAIKKDNDIVSIYDQFQNNDINFSQSKKLYSKNDDINY</sequence>
<evidence type="ECO:0000256" key="3">
    <source>
        <dbReference type="SAM" id="SignalP"/>
    </source>
</evidence>
<feature type="compositionally biased region" description="Low complexity" evidence="1">
    <location>
        <begin position="1181"/>
        <end position="1196"/>
    </location>
</feature>
<accession>A0A078B0M3</accession>